<dbReference type="Pfam" id="PF07707">
    <property type="entry name" value="BACK"/>
    <property type="match status" value="1"/>
</dbReference>
<dbReference type="GO" id="GO:0022008">
    <property type="term" value="P:neurogenesis"/>
    <property type="evidence" value="ECO:0007669"/>
    <property type="project" value="TreeGrafter"/>
</dbReference>
<dbReference type="InterPro" id="IPR011705">
    <property type="entry name" value="BACK"/>
</dbReference>
<keyword evidence="2" id="KW-0963">Cytoplasm</keyword>
<dbReference type="InterPro" id="IPR038648">
    <property type="entry name" value="PHR_sf"/>
</dbReference>
<gene>
    <name evidence="5" type="ORF">RRG08_035322</name>
</gene>
<dbReference type="PANTHER" id="PTHR45774:SF3">
    <property type="entry name" value="BTB (POZ) DOMAIN-CONTAINING 2B-RELATED"/>
    <property type="match status" value="1"/>
</dbReference>
<dbReference type="PROSITE" id="PS50097">
    <property type="entry name" value="BTB"/>
    <property type="match status" value="1"/>
</dbReference>
<dbReference type="AlphaFoldDB" id="A0AAE0YSL5"/>
<evidence type="ECO:0000259" key="4">
    <source>
        <dbReference type="PROSITE" id="PS50097"/>
    </source>
</evidence>
<dbReference type="GO" id="GO:0005829">
    <property type="term" value="C:cytosol"/>
    <property type="evidence" value="ECO:0007669"/>
    <property type="project" value="TreeGrafter"/>
</dbReference>
<evidence type="ECO:0000256" key="2">
    <source>
        <dbReference type="ARBA" id="ARBA00022490"/>
    </source>
</evidence>
<comment type="caution">
    <text evidence="5">The sequence shown here is derived from an EMBL/GenBank/DDBJ whole genome shotgun (WGS) entry which is preliminary data.</text>
</comment>
<keyword evidence="6" id="KW-1185">Reference proteome</keyword>
<dbReference type="InterPro" id="IPR000210">
    <property type="entry name" value="BTB/POZ_dom"/>
</dbReference>
<organism evidence="5 6">
    <name type="scientific">Elysia crispata</name>
    <name type="common">lettuce slug</name>
    <dbReference type="NCBI Taxonomy" id="231223"/>
    <lineage>
        <taxon>Eukaryota</taxon>
        <taxon>Metazoa</taxon>
        <taxon>Spiralia</taxon>
        <taxon>Lophotrochozoa</taxon>
        <taxon>Mollusca</taxon>
        <taxon>Gastropoda</taxon>
        <taxon>Heterobranchia</taxon>
        <taxon>Euthyneura</taxon>
        <taxon>Panpulmonata</taxon>
        <taxon>Sacoglossa</taxon>
        <taxon>Placobranchoidea</taxon>
        <taxon>Plakobranchidae</taxon>
        <taxon>Elysia</taxon>
    </lineage>
</organism>
<dbReference type="PANTHER" id="PTHR45774">
    <property type="entry name" value="BTB/POZ DOMAIN-CONTAINING"/>
    <property type="match status" value="1"/>
</dbReference>
<feature type="domain" description="BTB" evidence="4">
    <location>
        <begin position="135"/>
        <end position="206"/>
    </location>
</feature>
<feature type="transmembrane region" description="Helical" evidence="3">
    <location>
        <begin position="21"/>
        <end position="41"/>
    </location>
</feature>
<proteinExistence type="predicted"/>
<dbReference type="InterPro" id="IPR011333">
    <property type="entry name" value="SKP1/BTB/POZ_sf"/>
</dbReference>
<evidence type="ECO:0000256" key="1">
    <source>
        <dbReference type="ARBA" id="ARBA00004496"/>
    </source>
</evidence>
<dbReference type="EMBL" id="JAWDGP010005530">
    <property type="protein sequence ID" value="KAK3756262.1"/>
    <property type="molecule type" value="Genomic_DNA"/>
</dbReference>
<protein>
    <recommendedName>
        <fullName evidence="4">BTB domain-containing protein</fullName>
    </recommendedName>
</protein>
<dbReference type="Proteomes" id="UP001283361">
    <property type="component" value="Unassembled WGS sequence"/>
</dbReference>
<dbReference type="SMART" id="SM00225">
    <property type="entry name" value="BTB"/>
    <property type="match status" value="1"/>
</dbReference>
<evidence type="ECO:0000256" key="3">
    <source>
        <dbReference type="SAM" id="Phobius"/>
    </source>
</evidence>
<dbReference type="SMART" id="SM00875">
    <property type="entry name" value="BACK"/>
    <property type="match status" value="1"/>
</dbReference>
<dbReference type="Gene3D" id="2.60.120.820">
    <property type="entry name" value="PHR domain"/>
    <property type="match status" value="1"/>
</dbReference>
<evidence type="ECO:0000313" key="5">
    <source>
        <dbReference type="EMBL" id="KAK3756262.1"/>
    </source>
</evidence>
<dbReference type="Pfam" id="PF08005">
    <property type="entry name" value="PHR"/>
    <property type="match status" value="1"/>
</dbReference>
<keyword evidence="3" id="KW-0812">Transmembrane</keyword>
<keyword evidence="3" id="KW-1133">Transmembrane helix</keyword>
<dbReference type="Gene3D" id="3.30.710.10">
    <property type="entry name" value="Potassium Channel Kv1.1, Chain A"/>
    <property type="match status" value="1"/>
</dbReference>
<keyword evidence="3" id="KW-0472">Membrane</keyword>
<name>A0AAE0YSL5_9GAST</name>
<dbReference type="Pfam" id="PF00651">
    <property type="entry name" value="BTB"/>
    <property type="match status" value="1"/>
</dbReference>
<comment type="subcellular location">
    <subcellularLocation>
        <location evidence="1">Cytoplasm</location>
    </subcellularLocation>
</comment>
<reference evidence="5" key="1">
    <citation type="journal article" date="2023" name="G3 (Bethesda)">
        <title>A reference genome for the long-term kleptoplast-retaining sea slug Elysia crispata morphotype clarki.</title>
        <authorList>
            <person name="Eastman K.E."/>
            <person name="Pendleton A.L."/>
            <person name="Shaikh M.A."/>
            <person name="Suttiyut T."/>
            <person name="Ogas R."/>
            <person name="Tomko P."/>
            <person name="Gavelis G."/>
            <person name="Widhalm J.R."/>
            <person name="Wisecaver J.H."/>
        </authorList>
    </citation>
    <scope>NUCLEOTIDE SEQUENCE</scope>
    <source>
        <strain evidence="5">ECLA1</strain>
    </source>
</reference>
<sequence length="539" mass="60962">MVRDCVAALAIGRSALNTKDYLYTIIIFFPRLIRASIFFGFHFQSLLQFVRSWFKKACSSCGLFIALICRIKVEGKRIIETTIKELVCWLFFFHAVLQEAIGKQIMHHENVNRDWQNCDDVIKSNAFMLDNQYACDVFFILGNEGVRQGAHKYVLVSRSSVFDAMFYGPMRGTSQEDSAVVIPDIEPQPFLAFLRYLYCGEAGITPENVIYLLYAAQKYAVLGLASKCISFVDQLLDTDNACTVLEQAHIFNEKDFHSTVLALILRKAEEVLAADDVTYLCDECLANIIGSSKLMACEDLILNACLRWAESECKRRSLEVSDSNFRLVLNKILYKIRFPLLPVEVFMEKIVPGSLLTEEEKVDVMSRFIVPNRPSAFFNTELRIAQRQLKLNRFQAQFEAGFNNKSGSNAIAFKVSQDIILEGFTVYGSCRPSELDLEVKGYVLDHKDTIICSVEKNLYTKGDNDLYDVIFDDSATLEKNILYTLVVSIVGPHTFAGKDGRLTTFSHNVAFTFSHSEKSQTGTTVSHGQLPGLIFALRR</sequence>
<dbReference type="SUPFAM" id="SSF54695">
    <property type="entry name" value="POZ domain"/>
    <property type="match status" value="1"/>
</dbReference>
<evidence type="ECO:0000313" key="6">
    <source>
        <dbReference type="Proteomes" id="UP001283361"/>
    </source>
</evidence>
<accession>A0AAE0YSL5</accession>
<dbReference type="Gene3D" id="1.25.40.420">
    <property type="match status" value="1"/>
</dbReference>
<dbReference type="InterPro" id="IPR012983">
    <property type="entry name" value="PHR"/>
</dbReference>